<evidence type="ECO:0000313" key="1">
    <source>
        <dbReference type="EMBL" id="KAF5092384.1"/>
    </source>
</evidence>
<evidence type="ECO:0000313" key="2">
    <source>
        <dbReference type="Proteomes" id="UP000744676"/>
    </source>
</evidence>
<protein>
    <submittedName>
        <fullName evidence="1">Uncharacterized protein</fullName>
    </submittedName>
</protein>
<keyword evidence="2" id="KW-1185">Reference proteome</keyword>
<name>A0ACB6UXX3_9ASCO</name>
<gene>
    <name evidence="1" type="ORF">D0Z00_004612</name>
</gene>
<dbReference type="EMBL" id="QVQA01000418">
    <property type="protein sequence ID" value="KAF5092384.1"/>
    <property type="molecule type" value="Genomic_DNA"/>
</dbReference>
<sequence>MMSSAEPVERSKKYLHWKESQMELLTKYLQTHVDYATSPCLESCYYIKRDVFPDDDEVTPKRLFGKICNMRAAFRRSGRQQQQAPPQQQLPSLWSNRPTGTSPATAAAIASATTQEGMINLMRNSLVDQLHHWDEMTNRMFRDKSPQDLLIEYLQKKMEQDAELNRILIASTERMAKFQADAQIQSASLLKKCASTLRNIANGQKDDDEEEDEDDDEDEEEDDDEDVLGVN</sequence>
<proteinExistence type="predicted"/>
<accession>A0ACB6UXX3</accession>
<reference evidence="1 2" key="1">
    <citation type="journal article" date="2020" name="Front. Microbiol.">
        <title>Phenotypic and Genetic Characterization of the Cheese Ripening Yeast Geotrichum candidum.</title>
        <authorList>
            <person name="Perkins V."/>
            <person name="Vignola S."/>
            <person name="Lessard M.H."/>
            <person name="Plante P.L."/>
            <person name="Corbeil J."/>
            <person name="Dugat-Bony E."/>
            <person name="Frenette M."/>
            <person name="Labrie S."/>
        </authorList>
    </citation>
    <scope>NUCLEOTIDE SEQUENCE [LARGE SCALE GENOMIC DNA]</scope>
    <source>
        <strain evidence="1 2">LMA-1147</strain>
    </source>
</reference>
<organism evidence="1 2">
    <name type="scientific">Geotrichum galactomycetum</name>
    <dbReference type="NCBI Taxonomy" id="27317"/>
    <lineage>
        <taxon>Eukaryota</taxon>
        <taxon>Fungi</taxon>
        <taxon>Dikarya</taxon>
        <taxon>Ascomycota</taxon>
        <taxon>Saccharomycotina</taxon>
        <taxon>Dipodascomycetes</taxon>
        <taxon>Dipodascales</taxon>
        <taxon>Dipodascaceae</taxon>
        <taxon>Geotrichum</taxon>
    </lineage>
</organism>
<comment type="caution">
    <text evidence="1">The sequence shown here is derived from an EMBL/GenBank/DDBJ whole genome shotgun (WGS) entry which is preliminary data.</text>
</comment>
<dbReference type="Proteomes" id="UP000744676">
    <property type="component" value="Unassembled WGS sequence"/>
</dbReference>